<gene>
    <name evidence="1" type="ORF">L5515_019374</name>
</gene>
<sequence>MKDTALPQTEAGIEISTEENDILTKTTSSSLVAIHLQFEGQTIQRVEKDDICTISEIAISGCYSCSKGAMVKVKCEAKPNQRIEATINCGTLGINFVECHKNGHPTQFTVCLQFSQKDQFKLLFTMWKKEDQIPTWRNSCGGSKVSHETSKRELCRCIKVLEQQYSLGGRYQGSSWTTDKLMEWTHQLARNNHVHHRHNHWIVDGLPPALMFVFVRFVFGRECRKCEETEDCGVWKRSERTKHINSFILMFPRSAPVAIICGSNLQF</sequence>
<evidence type="ECO:0000313" key="1">
    <source>
        <dbReference type="EMBL" id="UMM44161.1"/>
    </source>
</evidence>
<proteinExistence type="predicted"/>
<name>A0AAE9FLU8_CAEBR</name>
<organism evidence="1 2">
    <name type="scientific">Caenorhabditis briggsae</name>
    <dbReference type="NCBI Taxonomy" id="6238"/>
    <lineage>
        <taxon>Eukaryota</taxon>
        <taxon>Metazoa</taxon>
        <taxon>Ecdysozoa</taxon>
        <taxon>Nematoda</taxon>
        <taxon>Chromadorea</taxon>
        <taxon>Rhabditida</taxon>
        <taxon>Rhabditina</taxon>
        <taxon>Rhabditomorpha</taxon>
        <taxon>Rhabditoidea</taxon>
        <taxon>Rhabditidae</taxon>
        <taxon>Peloderinae</taxon>
        <taxon>Caenorhabditis</taxon>
    </lineage>
</organism>
<dbReference type="AlphaFoldDB" id="A0AAE9FLU8"/>
<evidence type="ECO:0000313" key="2">
    <source>
        <dbReference type="Proteomes" id="UP000829354"/>
    </source>
</evidence>
<accession>A0AAE9FLU8</accession>
<protein>
    <recommendedName>
        <fullName evidence="3">Phlebovirus glycoprotein G2 fusion domain-containing protein</fullName>
    </recommendedName>
</protein>
<keyword evidence="2" id="KW-1185">Reference proteome</keyword>
<dbReference type="Gene3D" id="2.60.40.3770">
    <property type="match status" value="1"/>
</dbReference>
<dbReference type="Proteomes" id="UP000829354">
    <property type="component" value="Chromosome X"/>
</dbReference>
<dbReference type="EMBL" id="CP092625">
    <property type="protein sequence ID" value="UMM44161.1"/>
    <property type="molecule type" value="Genomic_DNA"/>
</dbReference>
<evidence type="ECO:0008006" key="3">
    <source>
        <dbReference type="Google" id="ProtNLM"/>
    </source>
</evidence>
<reference evidence="1 2" key="1">
    <citation type="submission" date="2022-04" db="EMBL/GenBank/DDBJ databases">
        <title>Chromosome-level reference genomes for two strains of Caenorhabditis briggsae: an improved platform for comparative genomics.</title>
        <authorList>
            <person name="Stevens L."/>
            <person name="Andersen E."/>
        </authorList>
    </citation>
    <scope>NUCLEOTIDE SEQUENCE [LARGE SCALE GENOMIC DNA]</scope>
    <source>
        <strain evidence="1">VX34</strain>
        <tissue evidence="1">Whole-organism</tissue>
    </source>
</reference>